<gene>
    <name evidence="1" type="ORF">IPO85_00380</name>
</gene>
<evidence type="ECO:0000313" key="2">
    <source>
        <dbReference type="Proteomes" id="UP000808349"/>
    </source>
</evidence>
<organism evidence="1 2">
    <name type="scientific">Candidatus Defluviibacterium haderslevense</name>
    <dbReference type="NCBI Taxonomy" id="2981993"/>
    <lineage>
        <taxon>Bacteria</taxon>
        <taxon>Pseudomonadati</taxon>
        <taxon>Bacteroidota</taxon>
        <taxon>Saprospiria</taxon>
        <taxon>Saprospirales</taxon>
        <taxon>Saprospiraceae</taxon>
        <taxon>Candidatus Defluviibacterium</taxon>
    </lineage>
</organism>
<reference evidence="1 2" key="1">
    <citation type="submission" date="2020-10" db="EMBL/GenBank/DDBJ databases">
        <title>Connecting structure to function with the recovery of over 1000 high-quality activated sludge metagenome-assembled genomes encoding full-length rRNA genes using long-read sequencing.</title>
        <authorList>
            <person name="Singleton C.M."/>
            <person name="Petriglieri F."/>
            <person name="Kristensen J.M."/>
            <person name="Kirkegaard R.H."/>
            <person name="Michaelsen T.Y."/>
            <person name="Andersen M.H."/>
            <person name="Karst S.M."/>
            <person name="Dueholm M.S."/>
            <person name="Nielsen P.H."/>
            <person name="Albertsen M."/>
        </authorList>
    </citation>
    <scope>NUCLEOTIDE SEQUENCE [LARGE SCALE GENOMIC DNA]</scope>
    <source>
        <strain evidence="1">Ribe_18-Q3-R11-54_BAT3C.373</strain>
    </source>
</reference>
<sequence>MIQLIEAGHSYKVHAIKGELKLSLDANFTNDILQQGLLFFNLDGNDVPFLLNPIELKRTLYI</sequence>
<comment type="caution">
    <text evidence="1">The sequence shown here is derived from an EMBL/GenBank/DDBJ whole genome shotgun (WGS) entry which is preliminary data.</text>
</comment>
<proteinExistence type="predicted"/>
<name>A0A9D7S686_9BACT</name>
<dbReference type="AlphaFoldDB" id="A0A9D7S686"/>
<dbReference type="Proteomes" id="UP000808349">
    <property type="component" value="Unassembled WGS sequence"/>
</dbReference>
<evidence type="ECO:0000313" key="1">
    <source>
        <dbReference type="EMBL" id="MBK9715988.1"/>
    </source>
</evidence>
<accession>A0A9D7S686</accession>
<dbReference type="EMBL" id="JADKFW010000003">
    <property type="protein sequence ID" value="MBK9715988.1"/>
    <property type="molecule type" value="Genomic_DNA"/>
</dbReference>
<protein>
    <submittedName>
        <fullName evidence="1">Uncharacterized protein</fullName>
    </submittedName>
</protein>